<feature type="compositionally biased region" description="Polar residues" evidence="1">
    <location>
        <begin position="86"/>
        <end position="102"/>
    </location>
</feature>
<evidence type="ECO:0000313" key="2">
    <source>
        <dbReference type="EMBL" id="CAL1406648.1"/>
    </source>
</evidence>
<reference evidence="2 3" key="1">
    <citation type="submission" date="2024-04" db="EMBL/GenBank/DDBJ databases">
        <authorList>
            <person name="Fracassetti M."/>
        </authorList>
    </citation>
    <scope>NUCLEOTIDE SEQUENCE [LARGE SCALE GENOMIC DNA]</scope>
</reference>
<protein>
    <submittedName>
        <fullName evidence="2">Uncharacterized protein</fullName>
    </submittedName>
</protein>
<sequence length="283" mass="31321">MGCLMSCSSSARKNHHHHRHYSSTTDDSTATLAPYKGCHPARCLAKKPNPTAEIHNGTTTHRKGKGARRRRQDDIPKLPKTFFMMGQQSSEGSRPFTPTTADPFSESISESTESPIHWGIWRRKEVVYTIPLASEFGSFTCPSPIAPATPPLKRDYAAVPEIIREAEKVGSFARERLEAFTEKRRLAAARQRSEFGFGCGMFQKDLGGEVSPAWTPVVGSFAMRSPARGGSPFNVSGRATGRWSGRAIGSGVRIQFVNDDVRVKRCEDQSVDDSYLSMECFVF</sequence>
<keyword evidence="3" id="KW-1185">Reference proteome</keyword>
<feature type="compositionally biased region" description="Basic residues" evidence="1">
    <location>
        <begin position="60"/>
        <end position="70"/>
    </location>
</feature>
<dbReference type="Proteomes" id="UP001497516">
    <property type="component" value="Chromosome 8"/>
</dbReference>
<gene>
    <name evidence="2" type="ORF">LTRI10_LOCUS46360</name>
</gene>
<feature type="compositionally biased region" description="Polar residues" evidence="1">
    <location>
        <begin position="1"/>
        <end position="11"/>
    </location>
</feature>
<feature type="compositionally biased region" description="Basic residues" evidence="1">
    <location>
        <begin position="12"/>
        <end position="21"/>
    </location>
</feature>
<feature type="region of interest" description="Disordered" evidence="1">
    <location>
        <begin position="49"/>
        <end position="109"/>
    </location>
</feature>
<proteinExistence type="predicted"/>
<evidence type="ECO:0000313" key="3">
    <source>
        <dbReference type="Proteomes" id="UP001497516"/>
    </source>
</evidence>
<dbReference type="AlphaFoldDB" id="A0AAV2G9Y6"/>
<dbReference type="EMBL" id="OZ034821">
    <property type="protein sequence ID" value="CAL1406648.1"/>
    <property type="molecule type" value="Genomic_DNA"/>
</dbReference>
<organism evidence="2 3">
    <name type="scientific">Linum trigynum</name>
    <dbReference type="NCBI Taxonomy" id="586398"/>
    <lineage>
        <taxon>Eukaryota</taxon>
        <taxon>Viridiplantae</taxon>
        <taxon>Streptophyta</taxon>
        <taxon>Embryophyta</taxon>
        <taxon>Tracheophyta</taxon>
        <taxon>Spermatophyta</taxon>
        <taxon>Magnoliopsida</taxon>
        <taxon>eudicotyledons</taxon>
        <taxon>Gunneridae</taxon>
        <taxon>Pentapetalae</taxon>
        <taxon>rosids</taxon>
        <taxon>fabids</taxon>
        <taxon>Malpighiales</taxon>
        <taxon>Linaceae</taxon>
        <taxon>Linum</taxon>
    </lineage>
</organism>
<name>A0AAV2G9Y6_9ROSI</name>
<evidence type="ECO:0000256" key="1">
    <source>
        <dbReference type="SAM" id="MobiDB-lite"/>
    </source>
</evidence>
<feature type="region of interest" description="Disordered" evidence="1">
    <location>
        <begin position="1"/>
        <end position="30"/>
    </location>
</feature>
<accession>A0AAV2G9Y6</accession>